<dbReference type="OrthoDB" id="1227494at2759"/>
<dbReference type="AlphaFoldDB" id="S7W8T3"/>
<proteinExistence type="predicted"/>
<dbReference type="HOGENOM" id="CLU_2265462_0_0_1"/>
<organism evidence="2 3">
    <name type="scientific">Spraguea lophii (strain 42_110)</name>
    <name type="common">Microsporidian parasite</name>
    <dbReference type="NCBI Taxonomy" id="1358809"/>
    <lineage>
        <taxon>Eukaryota</taxon>
        <taxon>Fungi</taxon>
        <taxon>Fungi incertae sedis</taxon>
        <taxon>Microsporidia</taxon>
        <taxon>Spragueidae</taxon>
        <taxon>Spraguea</taxon>
    </lineage>
</organism>
<gene>
    <name evidence="2" type="ORF">SLOPH_54</name>
</gene>
<evidence type="ECO:0000313" key="2">
    <source>
        <dbReference type="EMBL" id="EPR79300.1"/>
    </source>
</evidence>
<evidence type="ECO:0000313" key="3">
    <source>
        <dbReference type="Proteomes" id="UP000014978"/>
    </source>
</evidence>
<keyword evidence="2" id="KW-0689">Ribosomal protein</keyword>
<dbReference type="Pfam" id="PF00428">
    <property type="entry name" value="Ribosomal_60s"/>
    <property type="match status" value="1"/>
</dbReference>
<evidence type="ECO:0000256" key="1">
    <source>
        <dbReference type="SAM" id="MobiDB-lite"/>
    </source>
</evidence>
<dbReference type="EMBL" id="ATCN01000308">
    <property type="protein sequence ID" value="EPR79300.1"/>
    <property type="molecule type" value="Genomic_DNA"/>
</dbReference>
<dbReference type="GO" id="GO:0005840">
    <property type="term" value="C:ribosome"/>
    <property type="evidence" value="ECO:0007669"/>
    <property type="project" value="UniProtKB-KW"/>
</dbReference>
<sequence>MDLILAHNIIEGEGKVISKESLTQLYEKIGAQIDGESIDAYLAKVEGKIFSDMVEEGSKKMNVVVSSSAAGAETQSKAEDNAAVEQQKEEEEDVNLDEFDLFG</sequence>
<name>S7W8T3_SPRLO</name>
<dbReference type="InParanoid" id="S7W8T3"/>
<accession>S7W8T3</accession>
<reference evidence="3" key="1">
    <citation type="journal article" date="2013" name="PLoS Genet.">
        <title>The genome of Spraguea lophii and the basis of host-microsporidian interactions.</title>
        <authorList>
            <person name="Campbell S.E."/>
            <person name="Williams T.A."/>
            <person name="Yousuf A."/>
            <person name="Soanes D.M."/>
            <person name="Paszkiewicz K.H."/>
            <person name="Williams B.A.P."/>
        </authorList>
    </citation>
    <scope>NUCLEOTIDE SEQUENCE [LARGE SCALE GENOMIC DNA]</scope>
    <source>
        <strain evidence="3">42_110</strain>
    </source>
</reference>
<protein>
    <submittedName>
        <fullName evidence="2">60S acidic ribosomal protein P2</fullName>
    </submittedName>
</protein>
<feature type="compositionally biased region" description="Acidic residues" evidence="1">
    <location>
        <begin position="88"/>
        <end position="103"/>
    </location>
</feature>
<comment type="caution">
    <text evidence="2">The sequence shown here is derived from an EMBL/GenBank/DDBJ whole genome shotgun (WGS) entry which is preliminary data.</text>
</comment>
<dbReference type="VEuPathDB" id="MicrosporidiaDB:SLOPH_54"/>
<dbReference type="Proteomes" id="UP000014978">
    <property type="component" value="Unassembled WGS sequence"/>
</dbReference>
<feature type="region of interest" description="Disordered" evidence="1">
    <location>
        <begin position="69"/>
        <end position="103"/>
    </location>
</feature>
<keyword evidence="3" id="KW-1185">Reference proteome</keyword>
<keyword evidence="2" id="KW-0687">Ribonucleoprotein</keyword>
<dbReference type="OMA" id="YVAAYVM"/>